<accession>A0A165JHH1</accession>
<evidence type="ECO:0000256" key="1">
    <source>
        <dbReference type="SAM" id="MobiDB-lite"/>
    </source>
</evidence>
<feature type="region of interest" description="Disordered" evidence="1">
    <location>
        <begin position="443"/>
        <end position="473"/>
    </location>
</feature>
<feature type="compositionally biased region" description="Basic residues" evidence="1">
    <location>
        <begin position="464"/>
        <end position="473"/>
    </location>
</feature>
<feature type="region of interest" description="Disordered" evidence="1">
    <location>
        <begin position="36"/>
        <end position="62"/>
    </location>
</feature>
<proteinExistence type="predicted"/>
<gene>
    <name evidence="2" type="ORF">EXIGLDRAFT_496623</name>
</gene>
<protein>
    <submittedName>
        <fullName evidence="2">Uncharacterized protein</fullName>
    </submittedName>
</protein>
<feature type="region of interest" description="Disordered" evidence="1">
    <location>
        <begin position="257"/>
        <end position="429"/>
    </location>
</feature>
<name>A0A165JHH1_EXIGL</name>
<keyword evidence="3" id="KW-1185">Reference proteome</keyword>
<dbReference type="Proteomes" id="UP000077266">
    <property type="component" value="Unassembled WGS sequence"/>
</dbReference>
<feature type="compositionally biased region" description="Basic and acidic residues" evidence="1">
    <location>
        <begin position="36"/>
        <end position="46"/>
    </location>
</feature>
<feature type="compositionally biased region" description="Acidic residues" evidence="1">
    <location>
        <begin position="138"/>
        <end position="150"/>
    </location>
</feature>
<evidence type="ECO:0000313" key="2">
    <source>
        <dbReference type="EMBL" id="KZV94852.1"/>
    </source>
</evidence>
<feature type="compositionally biased region" description="Acidic residues" evidence="1">
    <location>
        <begin position="277"/>
        <end position="299"/>
    </location>
</feature>
<feature type="region of interest" description="Disordered" evidence="1">
    <location>
        <begin position="138"/>
        <end position="166"/>
    </location>
</feature>
<dbReference type="AlphaFoldDB" id="A0A165JHH1"/>
<evidence type="ECO:0000313" key="3">
    <source>
        <dbReference type="Proteomes" id="UP000077266"/>
    </source>
</evidence>
<feature type="compositionally biased region" description="Acidic residues" evidence="1">
    <location>
        <begin position="416"/>
        <end position="427"/>
    </location>
</feature>
<sequence>MSSESPRSRKRKRETRALEDHANLVRALRTRRTLDLAHHLGARQEPEQSETESVSSNASGERRNWARWPLLKGDVHVPEWCLGDEVGEMVGRFLEADREPEESAARHQEVSGDVPMAIDALEAGPAAREEAEHPVPDILDESDEDADDDDHSFTSSEPPLPPDVLRDVTESTHIYLTRLLRTLALARPAVHSILTRRLAPLDWVSVLEMAGAHGLADIETIGHVRQVMQDIHGPRQLRVVERLRSLEARRAQLRDFATAHDEVENEPAMPRRRAAGEDETSEEEEVEEVDAFSDDDEEDRPIRSREVISDSEESGLTDRNSPPLKSRGVGDDSDNTLPAVLHGQRQATDRLSRTSSAVGSMHSDNDENIMIAPARPRELKRRVSARLARGASRTTGDAESSQATTPAPTPSAPASAEDEDEPWDADDPLMLGWRRPAFEVDAAFTVPRAARPKRRENSTAQRRSLSRARSRDA</sequence>
<dbReference type="OrthoDB" id="3260379at2759"/>
<organism evidence="2 3">
    <name type="scientific">Exidia glandulosa HHB12029</name>
    <dbReference type="NCBI Taxonomy" id="1314781"/>
    <lineage>
        <taxon>Eukaryota</taxon>
        <taxon>Fungi</taxon>
        <taxon>Dikarya</taxon>
        <taxon>Basidiomycota</taxon>
        <taxon>Agaricomycotina</taxon>
        <taxon>Agaricomycetes</taxon>
        <taxon>Auriculariales</taxon>
        <taxon>Exidiaceae</taxon>
        <taxon>Exidia</taxon>
    </lineage>
</organism>
<reference evidence="2 3" key="1">
    <citation type="journal article" date="2016" name="Mol. Biol. Evol.">
        <title>Comparative Genomics of Early-Diverging Mushroom-Forming Fungi Provides Insights into the Origins of Lignocellulose Decay Capabilities.</title>
        <authorList>
            <person name="Nagy L.G."/>
            <person name="Riley R."/>
            <person name="Tritt A."/>
            <person name="Adam C."/>
            <person name="Daum C."/>
            <person name="Floudas D."/>
            <person name="Sun H."/>
            <person name="Yadav J.S."/>
            <person name="Pangilinan J."/>
            <person name="Larsson K.H."/>
            <person name="Matsuura K."/>
            <person name="Barry K."/>
            <person name="Labutti K."/>
            <person name="Kuo R."/>
            <person name="Ohm R.A."/>
            <person name="Bhattacharya S.S."/>
            <person name="Shirouzu T."/>
            <person name="Yoshinaga Y."/>
            <person name="Martin F.M."/>
            <person name="Grigoriev I.V."/>
            <person name="Hibbett D.S."/>
        </authorList>
    </citation>
    <scope>NUCLEOTIDE SEQUENCE [LARGE SCALE GENOMIC DNA]</scope>
    <source>
        <strain evidence="2 3">HHB12029</strain>
    </source>
</reference>
<dbReference type="EMBL" id="KV425966">
    <property type="protein sequence ID" value="KZV94852.1"/>
    <property type="molecule type" value="Genomic_DNA"/>
</dbReference>
<dbReference type="InParanoid" id="A0A165JHH1"/>